<dbReference type="InterPro" id="IPR043130">
    <property type="entry name" value="CDP-OH_PTrfase_TM_dom"/>
</dbReference>
<gene>
    <name evidence="3" type="ORF">MNBD_ALPHA11-443</name>
</gene>
<dbReference type="Pfam" id="PF01066">
    <property type="entry name" value="CDP-OH_P_transf"/>
    <property type="match status" value="1"/>
</dbReference>
<feature type="transmembrane region" description="Helical" evidence="2">
    <location>
        <begin position="161"/>
        <end position="190"/>
    </location>
</feature>
<dbReference type="GO" id="GO:0016780">
    <property type="term" value="F:phosphotransferase activity, for other substituted phosphate groups"/>
    <property type="evidence" value="ECO:0007669"/>
    <property type="project" value="InterPro"/>
</dbReference>
<evidence type="ECO:0000313" key="3">
    <source>
        <dbReference type="EMBL" id="VAW18685.1"/>
    </source>
</evidence>
<protein>
    <submittedName>
        <fullName evidence="3">Phosphatidylglycerophosphate synthase</fullName>
    </submittedName>
</protein>
<organism evidence="3">
    <name type="scientific">hydrothermal vent metagenome</name>
    <dbReference type="NCBI Taxonomy" id="652676"/>
    <lineage>
        <taxon>unclassified sequences</taxon>
        <taxon>metagenomes</taxon>
        <taxon>ecological metagenomes</taxon>
    </lineage>
</organism>
<dbReference type="Gene3D" id="1.20.120.1760">
    <property type="match status" value="1"/>
</dbReference>
<dbReference type="InterPro" id="IPR000462">
    <property type="entry name" value="CDP-OH_P_trans"/>
</dbReference>
<accession>A0A3B0TJ29</accession>
<dbReference type="GO" id="GO:0008654">
    <property type="term" value="P:phospholipid biosynthetic process"/>
    <property type="evidence" value="ECO:0007669"/>
    <property type="project" value="InterPro"/>
</dbReference>
<dbReference type="GO" id="GO:0016020">
    <property type="term" value="C:membrane"/>
    <property type="evidence" value="ECO:0007669"/>
    <property type="project" value="InterPro"/>
</dbReference>
<dbReference type="EMBL" id="UOEQ01000183">
    <property type="protein sequence ID" value="VAW18685.1"/>
    <property type="molecule type" value="Genomic_DNA"/>
</dbReference>
<evidence type="ECO:0000256" key="2">
    <source>
        <dbReference type="SAM" id="Phobius"/>
    </source>
</evidence>
<dbReference type="AlphaFoldDB" id="A0A3B0TJ29"/>
<keyword evidence="2" id="KW-0812">Transmembrane</keyword>
<evidence type="ECO:0000256" key="1">
    <source>
        <dbReference type="ARBA" id="ARBA00022679"/>
    </source>
</evidence>
<name>A0A3B0TJ29_9ZZZZ</name>
<feature type="transmembrane region" description="Helical" evidence="2">
    <location>
        <begin position="80"/>
        <end position="103"/>
    </location>
</feature>
<keyword evidence="2" id="KW-0472">Membrane</keyword>
<feature type="transmembrane region" description="Helical" evidence="2">
    <location>
        <begin position="110"/>
        <end position="132"/>
    </location>
</feature>
<keyword evidence="2" id="KW-1133">Transmembrane helix</keyword>
<keyword evidence="1" id="KW-0808">Transferase</keyword>
<sequence length="206" mass="22185">MLDGFMRKIIDPPLNGAGKKLAQMGASANGVTASGLVLGLLAALLIAMGNFSAGLFFLLLSRIADGLDGAVARATQKTDFGGYFDIVADFLFYGAIVLAFIVYDQQENGLAGAVLLLSFYFNGATFLGYSILAERNKLSSASRGEKNLYFTDGLLEGTETIAFFVVICIWPNLFALLAYIFAAATFYTAVMRIWRAKKNFPPNPIS</sequence>
<dbReference type="PROSITE" id="PS00379">
    <property type="entry name" value="CDP_ALCOHOL_P_TRANSF"/>
    <property type="match status" value="1"/>
</dbReference>
<reference evidence="3" key="1">
    <citation type="submission" date="2018-06" db="EMBL/GenBank/DDBJ databases">
        <authorList>
            <person name="Zhirakovskaya E."/>
        </authorList>
    </citation>
    <scope>NUCLEOTIDE SEQUENCE</scope>
</reference>
<feature type="transmembrane region" description="Helical" evidence="2">
    <location>
        <begin position="36"/>
        <end position="60"/>
    </location>
</feature>
<dbReference type="InterPro" id="IPR048254">
    <property type="entry name" value="CDP_ALCOHOL_P_TRANSF_CS"/>
</dbReference>
<proteinExistence type="predicted"/>